<dbReference type="SUPFAM" id="SSF64438">
    <property type="entry name" value="CNF1/YfiH-like putative cysteine hydrolases"/>
    <property type="match status" value="1"/>
</dbReference>
<gene>
    <name evidence="3" type="primary">cheD</name>
    <name evidence="4" type="ORF">QBE51_01585</name>
</gene>
<dbReference type="CDD" id="cd16352">
    <property type="entry name" value="CheD"/>
    <property type="match status" value="1"/>
</dbReference>
<reference evidence="4 5" key="1">
    <citation type="submission" date="2023-03" db="EMBL/GenBank/DDBJ databases">
        <title>Novel Species.</title>
        <authorList>
            <person name="Ma S."/>
        </authorList>
    </citation>
    <scope>NUCLEOTIDE SEQUENCE [LARGE SCALE GENOMIC DNA]</scope>
    <source>
        <strain evidence="4 5">LIND6LT2</strain>
    </source>
</reference>
<dbReference type="InterPro" id="IPR038592">
    <property type="entry name" value="CheD-like_sf"/>
</dbReference>
<evidence type="ECO:0000256" key="2">
    <source>
        <dbReference type="ARBA" id="ARBA00022801"/>
    </source>
</evidence>
<evidence type="ECO:0000256" key="1">
    <source>
        <dbReference type="ARBA" id="ARBA00022500"/>
    </source>
</evidence>
<keyword evidence="2 3" id="KW-0378">Hydrolase</keyword>
<sequence>MDSNSIIKVRMADLNVTKYPGILTTLGLGSCVGIALYDPVSRVGGLAHIMLPDSTQIKNNSNIAKFADTATVKLIEDMINIGAKKDRIVAKLAGGAQMFSFSQSSDLMRVGARNVSAAQAILAKLGIPIIASDTGENYGRTIELYTEDGRLVIKTIGHGIKQI</sequence>
<dbReference type="PANTHER" id="PTHR35147">
    <property type="entry name" value="CHEMORECEPTOR GLUTAMINE DEAMIDASE CHED-RELATED"/>
    <property type="match status" value="1"/>
</dbReference>
<dbReference type="Pfam" id="PF03975">
    <property type="entry name" value="CheD"/>
    <property type="match status" value="1"/>
</dbReference>
<dbReference type="EC" id="3.5.1.44" evidence="3"/>
<comment type="catalytic activity">
    <reaction evidence="3">
        <text>L-glutaminyl-[protein] + H2O = L-glutamyl-[protein] + NH4(+)</text>
        <dbReference type="Rhea" id="RHEA:16441"/>
        <dbReference type="Rhea" id="RHEA-COMP:10207"/>
        <dbReference type="Rhea" id="RHEA-COMP:10208"/>
        <dbReference type="ChEBI" id="CHEBI:15377"/>
        <dbReference type="ChEBI" id="CHEBI:28938"/>
        <dbReference type="ChEBI" id="CHEBI:29973"/>
        <dbReference type="ChEBI" id="CHEBI:30011"/>
        <dbReference type="EC" id="3.5.1.44"/>
    </reaction>
</comment>
<name>A0ABZ2Y7I6_9FIRM</name>
<dbReference type="PANTHER" id="PTHR35147:SF1">
    <property type="entry name" value="CHEMORECEPTOR GLUTAMINE DEAMIDASE CHED-RELATED"/>
    <property type="match status" value="1"/>
</dbReference>
<dbReference type="HAMAP" id="MF_01440">
    <property type="entry name" value="CheD"/>
    <property type="match status" value="1"/>
</dbReference>
<keyword evidence="1 3" id="KW-0145">Chemotaxis</keyword>
<dbReference type="Proteomes" id="UP001486565">
    <property type="component" value="Chromosome"/>
</dbReference>
<evidence type="ECO:0000313" key="5">
    <source>
        <dbReference type="Proteomes" id="UP001486565"/>
    </source>
</evidence>
<accession>A0ABZ2Y7I6</accession>
<evidence type="ECO:0000313" key="4">
    <source>
        <dbReference type="EMBL" id="WZL71322.1"/>
    </source>
</evidence>
<dbReference type="InterPro" id="IPR011324">
    <property type="entry name" value="Cytotoxic_necrot_fac-like_cat"/>
</dbReference>
<comment type="similarity">
    <text evidence="3">Belongs to the CheD family.</text>
</comment>
<organism evidence="4 5">
    <name type="scientific">Defluviitalea saccharophila</name>
    <dbReference type="NCBI Taxonomy" id="879970"/>
    <lineage>
        <taxon>Bacteria</taxon>
        <taxon>Bacillati</taxon>
        <taxon>Bacillota</taxon>
        <taxon>Clostridia</taxon>
        <taxon>Lachnospirales</taxon>
        <taxon>Defluviitaleaceae</taxon>
        <taxon>Defluviitalea</taxon>
    </lineage>
</organism>
<dbReference type="Gene3D" id="3.30.1330.200">
    <property type="match status" value="1"/>
</dbReference>
<protein>
    <recommendedName>
        <fullName evidence="3">Probable chemoreceptor glutamine deamidase CheD</fullName>
        <ecNumber evidence="3">3.5.1.44</ecNumber>
    </recommendedName>
</protein>
<proteinExistence type="inferred from homology"/>
<comment type="function">
    <text evidence="3">Probably deamidates glutamine residues to glutamate on methyl-accepting chemotaxis receptors (MCPs), playing an important role in chemotaxis.</text>
</comment>
<keyword evidence="5" id="KW-1185">Reference proteome</keyword>
<dbReference type="EMBL" id="CP121687">
    <property type="protein sequence ID" value="WZL71322.1"/>
    <property type="molecule type" value="Genomic_DNA"/>
</dbReference>
<evidence type="ECO:0000256" key="3">
    <source>
        <dbReference type="HAMAP-Rule" id="MF_01440"/>
    </source>
</evidence>
<dbReference type="InterPro" id="IPR005659">
    <property type="entry name" value="Chemorcpt_Glu_NH3ase_CheD"/>
</dbReference>